<keyword evidence="4" id="KW-1185">Reference proteome</keyword>
<dbReference type="SUPFAM" id="SSF53474">
    <property type="entry name" value="alpha/beta-Hydrolases"/>
    <property type="match status" value="1"/>
</dbReference>
<dbReference type="Pfam" id="PF12697">
    <property type="entry name" value="Abhydrolase_6"/>
    <property type="match status" value="1"/>
</dbReference>
<dbReference type="EMBL" id="SPVH01000002">
    <property type="protein sequence ID" value="TFW14237.1"/>
    <property type="molecule type" value="Genomic_DNA"/>
</dbReference>
<dbReference type="InterPro" id="IPR029058">
    <property type="entry name" value="AB_hydrolase_fold"/>
</dbReference>
<keyword evidence="3" id="KW-0378">Hydrolase</keyword>
<dbReference type="PANTHER" id="PTHR43798:SF33">
    <property type="entry name" value="HYDROLASE, PUTATIVE (AFU_ORTHOLOGUE AFUA_2G14860)-RELATED"/>
    <property type="match status" value="1"/>
</dbReference>
<evidence type="ECO:0000256" key="1">
    <source>
        <dbReference type="SAM" id="Phobius"/>
    </source>
</evidence>
<dbReference type="AlphaFoldDB" id="A0A4Y9RY68"/>
<feature type="transmembrane region" description="Helical" evidence="1">
    <location>
        <begin position="26"/>
        <end position="47"/>
    </location>
</feature>
<dbReference type="OrthoDB" id="7185741at2"/>
<evidence type="ECO:0000313" key="4">
    <source>
        <dbReference type="Proteomes" id="UP000298216"/>
    </source>
</evidence>
<keyword evidence="1" id="KW-0812">Transmembrane</keyword>
<dbReference type="Proteomes" id="UP000298216">
    <property type="component" value="Unassembled WGS sequence"/>
</dbReference>
<protein>
    <submittedName>
        <fullName evidence="3">Alpha/beta hydrolase</fullName>
    </submittedName>
</protein>
<reference evidence="3 4" key="1">
    <citation type="submission" date="2019-03" db="EMBL/GenBank/DDBJ databases">
        <title>Draft genome of Brevundimonas sp. a heavy metal resistant soil bacteria.</title>
        <authorList>
            <person name="Soto J."/>
        </authorList>
    </citation>
    <scope>NUCLEOTIDE SEQUENCE [LARGE SCALE GENOMIC DNA]</scope>
    <source>
        <strain evidence="3 4">B-10</strain>
    </source>
</reference>
<keyword evidence="1" id="KW-0472">Membrane</keyword>
<comment type="caution">
    <text evidence="3">The sequence shown here is derived from an EMBL/GenBank/DDBJ whole genome shotgun (WGS) entry which is preliminary data.</text>
</comment>
<proteinExistence type="predicted"/>
<gene>
    <name evidence="3" type="ORF">EGY25_03295</name>
</gene>
<sequence>MGRHLPCAATTALSGRPMPLIPLVRALFSLLGYLVLALVAYLIWTWWRGDVLLDPSGIPLRVREDWRLWVAVGVVGWSLGGRAFALLLLAKADIEPTRAHRGAGVMTTSSTGATLYVESEGGEEGPVVIVTHGWGLDSTIWQYLKRRLGAERSLIPHRLVTWDLPGLGKSKSPPAGDIALANFGADLAHLIEETAPRPVILIGHSIGGMTIQTLVRDHPALFHARVAGVVLLNTTYTNPLRTMVFSPLMMALRRPLIEPMFKLTVLLAPLAWLSAWQSYLNGTAHLSNRLQFGRAVTRSQLEHTTLLGTRNSQSVLAKGNLAMFDWDASGAIAAMPCPVLVIGGDLDLVTKIEASEALAEASSAGSLAPVTGVNHMGFIEREQHYNGLIGGFIAERADGRRFASVDVNASFNLS</sequence>
<evidence type="ECO:0000259" key="2">
    <source>
        <dbReference type="Pfam" id="PF12697"/>
    </source>
</evidence>
<dbReference type="GO" id="GO:0016020">
    <property type="term" value="C:membrane"/>
    <property type="evidence" value="ECO:0007669"/>
    <property type="project" value="TreeGrafter"/>
</dbReference>
<dbReference type="InterPro" id="IPR000073">
    <property type="entry name" value="AB_hydrolase_1"/>
</dbReference>
<feature type="transmembrane region" description="Helical" evidence="1">
    <location>
        <begin position="67"/>
        <end position="90"/>
    </location>
</feature>
<organism evidence="3 4">
    <name type="scientific">Brevundimonas intermedia</name>
    <dbReference type="NCBI Taxonomy" id="74315"/>
    <lineage>
        <taxon>Bacteria</taxon>
        <taxon>Pseudomonadati</taxon>
        <taxon>Pseudomonadota</taxon>
        <taxon>Alphaproteobacteria</taxon>
        <taxon>Caulobacterales</taxon>
        <taxon>Caulobacteraceae</taxon>
        <taxon>Brevundimonas</taxon>
    </lineage>
</organism>
<accession>A0A4Y9RY68</accession>
<dbReference type="Gene3D" id="3.40.50.1820">
    <property type="entry name" value="alpha/beta hydrolase"/>
    <property type="match status" value="1"/>
</dbReference>
<dbReference type="InterPro" id="IPR050266">
    <property type="entry name" value="AB_hydrolase_sf"/>
</dbReference>
<feature type="domain" description="AB hydrolase-1" evidence="2">
    <location>
        <begin position="128"/>
        <end position="380"/>
    </location>
</feature>
<evidence type="ECO:0000313" key="3">
    <source>
        <dbReference type="EMBL" id="TFW14237.1"/>
    </source>
</evidence>
<dbReference type="GO" id="GO:0016787">
    <property type="term" value="F:hydrolase activity"/>
    <property type="evidence" value="ECO:0007669"/>
    <property type="project" value="UniProtKB-KW"/>
</dbReference>
<name>A0A4Y9RY68_9CAUL</name>
<keyword evidence="1" id="KW-1133">Transmembrane helix</keyword>
<dbReference type="PANTHER" id="PTHR43798">
    <property type="entry name" value="MONOACYLGLYCEROL LIPASE"/>
    <property type="match status" value="1"/>
</dbReference>